<dbReference type="Pfam" id="PF03055">
    <property type="entry name" value="RPE65"/>
    <property type="match status" value="1"/>
</dbReference>
<feature type="binding site" evidence="5">
    <location>
        <position position="232"/>
    </location>
    <ligand>
        <name>Fe cation</name>
        <dbReference type="ChEBI" id="CHEBI:24875"/>
        <note>catalytic</note>
    </ligand>
</feature>
<dbReference type="STRING" id="203124.Tery_3212"/>
<evidence type="ECO:0000256" key="1">
    <source>
        <dbReference type="ARBA" id="ARBA00006787"/>
    </source>
</evidence>
<dbReference type="EMBL" id="CP000393">
    <property type="protein sequence ID" value="ABG52331.1"/>
    <property type="molecule type" value="Genomic_DNA"/>
</dbReference>
<evidence type="ECO:0000256" key="3">
    <source>
        <dbReference type="ARBA" id="ARBA00023002"/>
    </source>
</evidence>
<dbReference type="SUPFAM" id="SSF51004">
    <property type="entry name" value="C-terminal (heme d1) domain of cytochrome cd1-nitrite reductase"/>
    <property type="match status" value="1"/>
</dbReference>
<comment type="cofactor">
    <cofactor evidence="5">
        <name>Fe(2+)</name>
        <dbReference type="ChEBI" id="CHEBI:29033"/>
    </cofactor>
    <text evidence="5">Binds 1 Fe(2+) ion per subunit.</text>
</comment>
<dbReference type="HOGENOM" id="CLU_016472_6_3_3"/>
<dbReference type="InterPro" id="IPR011048">
    <property type="entry name" value="Haem_d1_sf"/>
</dbReference>
<evidence type="ECO:0000256" key="4">
    <source>
        <dbReference type="ARBA" id="ARBA00023004"/>
    </source>
</evidence>
<gene>
    <name evidence="6" type="ordered locus">Tery_3212</name>
</gene>
<evidence type="ECO:0000256" key="2">
    <source>
        <dbReference type="ARBA" id="ARBA00022723"/>
    </source>
</evidence>
<dbReference type="InterPro" id="IPR004294">
    <property type="entry name" value="Carotenoid_Oase"/>
</dbReference>
<dbReference type="PANTHER" id="PTHR10543">
    <property type="entry name" value="BETA-CAROTENE DIOXYGENASE"/>
    <property type="match status" value="1"/>
</dbReference>
<dbReference type="eggNOG" id="COG3670">
    <property type="taxonomic scope" value="Bacteria"/>
</dbReference>
<dbReference type="KEGG" id="ter:Tery_3212"/>
<evidence type="ECO:0000256" key="5">
    <source>
        <dbReference type="PIRSR" id="PIRSR604294-1"/>
    </source>
</evidence>
<proteinExistence type="inferred from homology"/>
<dbReference type="OrthoDB" id="6636843at2"/>
<dbReference type="PANTHER" id="PTHR10543:SF89">
    <property type="entry name" value="CAROTENOID 9,10(9',10')-CLEAVAGE DIOXYGENASE 1"/>
    <property type="match status" value="1"/>
</dbReference>
<accession>Q10ZJ3</accession>
<organism evidence="6">
    <name type="scientific">Trichodesmium erythraeum (strain IMS101)</name>
    <dbReference type="NCBI Taxonomy" id="203124"/>
    <lineage>
        <taxon>Bacteria</taxon>
        <taxon>Bacillati</taxon>
        <taxon>Cyanobacteriota</taxon>
        <taxon>Cyanophyceae</taxon>
        <taxon>Oscillatoriophycideae</taxon>
        <taxon>Oscillatoriales</taxon>
        <taxon>Microcoleaceae</taxon>
        <taxon>Trichodesmium</taxon>
    </lineage>
</organism>
<dbReference type="RefSeq" id="WP_011612676.1">
    <property type="nucleotide sequence ID" value="NC_008312.1"/>
</dbReference>
<comment type="similarity">
    <text evidence="1">Belongs to the carotenoid oxygenase family.</text>
</comment>
<name>Q10ZJ3_TRIEI</name>
<dbReference type="GO" id="GO:0016121">
    <property type="term" value="P:carotene catabolic process"/>
    <property type="evidence" value="ECO:0007669"/>
    <property type="project" value="TreeGrafter"/>
</dbReference>
<feature type="binding site" evidence="5">
    <location>
        <position position="299"/>
    </location>
    <ligand>
        <name>Fe cation</name>
        <dbReference type="ChEBI" id="CHEBI:24875"/>
        <note>catalytic</note>
    </ligand>
</feature>
<dbReference type="GO" id="GO:0010436">
    <property type="term" value="F:carotenoid dioxygenase activity"/>
    <property type="evidence" value="ECO:0007669"/>
    <property type="project" value="TreeGrafter"/>
</dbReference>
<feature type="binding site" evidence="5">
    <location>
        <position position="479"/>
    </location>
    <ligand>
        <name>Fe cation</name>
        <dbReference type="ChEBI" id="CHEBI:24875"/>
        <note>catalytic</note>
    </ligand>
</feature>
<keyword evidence="3" id="KW-0560">Oxidoreductase</keyword>
<protein>
    <submittedName>
        <fullName evidence="6">Carotenoid oxygenase</fullName>
    </submittedName>
</protein>
<dbReference type="GO" id="GO:0046872">
    <property type="term" value="F:metal ion binding"/>
    <property type="evidence" value="ECO:0007669"/>
    <property type="project" value="UniProtKB-KW"/>
</dbReference>
<dbReference type="AlphaFoldDB" id="Q10ZJ3"/>
<keyword evidence="2 5" id="KW-0479">Metal-binding</keyword>
<reference evidence="6" key="1">
    <citation type="submission" date="2006-06" db="EMBL/GenBank/DDBJ databases">
        <title>Complete sequence of Trichodesmium erythraeum IMS101.</title>
        <authorList>
            <consortium name="US DOE Joint Genome Institute"/>
            <person name="Copeland A."/>
            <person name="Lucas S."/>
            <person name="Lapidus A."/>
            <person name="Barry K."/>
            <person name="Detter J.C."/>
            <person name="Glavina del Rio T."/>
            <person name="Hammon N."/>
            <person name="Israni S."/>
            <person name="Dalin E."/>
            <person name="Tice H."/>
            <person name="Pitluck S."/>
            <person name="Kiss H."/>
            <person name="Munk A.C."/>
            <person name="Brettin T."/>
            <person name="Bruce D."/>
            <person name="Han C."/>
            <person name="Tapia R."/>
            <person name="Gilna P."/>
            <person name="Schmutz J."/>
            <person name="Larimer F."/>
            <person name="Land M."/>
            <person name="Hauser L."/>
            <person name="Kyrpides N."/>
            <person name="Kim E."/>
            <person name="Richardson P."/>
        </authorList>
    </citation>
    <scope>NUCLEOTIDE SEQUENCE [LARGE SCALE GENOMIC DNA]</scope>
    <source>
        <strain evidence="6">IMS101</strain>
    </source>
</reference>
<sequence>MTNLQIQQPKSYTSKDWQQGYKSQPQEYNYWIDDIEGEIPEDLNGTFFRNGPGLLDINGQLIAHPFDGDGMVCAISFKNRRAHFQNRFVRTEGYVAEKAAGKILYRGVFGTQKTGGWLANLFDFKLKNIANTGIIYWGDKLLALWEGGQPHRLNPQNLETIGLNDLDGLLQPGQAFSAHPRIDKGKDGKGDVLVNFSVKPGLSSTITIFEFNSQGKLLKRYSNSIPGFAFLHDMVITPNYCIFFQNPVAFNPFPLLLGLRTPGQCLEFLPNNSTQVILIPRDGSKAIKILKTKPCFVFHHANAWEKDGEIYVDSICYESVSQTDLGDNFLEVDFDSMTEGKLWRFKINLSENNVEHKLLESRCCEFPTLNPNNVGKAYRYLFIGAADKPSGNAPLQAILKIDLHTGKRQTFSVAPRGFAGEPLFVPFPNGVNEDDGWLLMLMYDAAEHRSDIVILDARDLNKKPVARLHLKHHIPYGLHGSFTPNYFQE</sequence>
<keyword evidence="4 5" id="KW-0408">Iron</keyword>
<evidence type="ECO:0000313" key="6">
    <source>
        <dbReference type="EMBL" id="ABG52331.1"/>
    </source>
</evidence>
<feature type="binding site" evidence="5">
    <location>
        <position position="179"/>
    </location>
    <ligand>
        <name>Fe cation</name>
        <dbReference type="ChEBI" id="CHEBI:24875"/>
        <note>catalytic</note>
    </ligand>
</feature>